<keyword evidence="6 8" id="KW-0408">Iron</keyword>
<keyword evidence="3 8" id="KW-0004">4Fe-4S</keyword>
<dbReference type="Pfam" id="PF01355">
    <property type="entry name" value="HIPIP"/>
    <property type="match status" value="1"/>
</dbReference>
<evidence type="ECO:0000256" key="3">
    <source>
        <dbReference type="ARBA" id="ARBA00022485"/>
    </source>
</evidence>
<evidence type="ECO:0000313" key="10">
    <source>
        <dbReference type="EMBL" id="PRH81432.1"/>
    </source>
</evidence>
<dbReference type="EMBL" id="PVLF01000024">
    <property type="protein sequence ID" value="PRH81432.1"/>
    <property type="molecule type" value="Genomic_DNA"/>
</dbReference>
<protein>
    <recommendedName>
        <fullName evidence="8">High-potential iron-sulfur protein</fullName>
        <shortName evidence="8">HiPIP</shortName>
    </recommendedName>
</protein>
<organism evidence="10 11">
    <name type="scientific">Arenimonas caeni</name>
    <dbReference type="NCBI Taxonomy" id="2058085"/>
    <lineage>
        <taxon>Bacteria</taxon>
        <taxon>Pseudomonadati</taxon>
        <taxon>Pseudomonadota</taxon>
        <taxon>Gammaproteobacteria</taxon>
        <taxon>Lysobacterales</taxon>
        <taxon>Lysobacteraceae</taxon>
        <taxon>Arenimonas</taxon>
    </lineage>
</organism>
<name>A0A2P6M612_9GAMM</name>
<dbReference type="GO" id="GO:0051539">
    <property type="term" value="F:4 iron, 4 sulfur cluster binding"/>
    <property type="evidence" value="ECO:0007669"/>
    <property type="project" value="UniProtKB-KW"/>
</dbReference>
<dbReference type="Proteomes" id="UP000241736">
    <property type="component" value="Unassembled WGS sequence"/>
</dbReference>
<comment type="function">
    <text evidence="1 8">Specific class of high-redox-potential 4Fe-4S ferredoxins. Functions in anaerobic electron transport in most purple and in some other photosynthetic bacteria and in at least one genus (Paracoccus) of halophilic, denitrifying bacteria.</text>
</comment>
<evidence type="ECO:0000256" key="4">
    <source>
        <dbReference type="ARBA" id="ARBA00022723"/>
    </source>
</evidence>
<dbReference type="AlphaFoldDB" id="A0A2P6M612"/>
<evidence type="ECO:0000256" key="5">
    <source>
        <dbReference type="ARBA" id="ARBA00022982"/>
    </source>
</evidence>
<keyword evidence="4 8" id="KW-0479">Metal-binding</keyword>
<dbReference type="InterPro" id="IPR036369">
    <property type="entry name" value="HIPIP_sf"/>
</dbReference>
<keyword evidence="7 8" id="KW-0411">Iron-sulfur</keyword>
<evidence type="ECO:0000256" key="7">
    <source>
        <dbReference type="ARBA" id="ARBA00023014"/>
    </source>
</evidence>
<evidence type="ECO:0000259" key="9">
    <source>
        <dbReference type="PROSITE" id="PS51373"/>
    </source>
</evidence>
<dbReference type="PROSITE" id="PS51318">
    <property type="entry name" value="TAT"/>
    <property type="match status" value="1"/>
</dbReference>
<dbReference type="GO" id="GO:0009055">
    <property type="term" value="F:electron transfer activity"/>
    <property type="evidence" value="ECO:0007669"/>
    <property type="project" value="InterPro"/>
</dbReference>
<feature type="domain" description="High potential iron-sulfur proteins family profile" evidence="9">
    <location>
        <begin position="76"/>
        <end position="147"/>
    </location>
</feature>
<evidence type="ECO:0000313" key="11">
    <source>
        <dbReference type="Proteomes" id="UP000241736"/>
    </source>
</evidence>
<evidence type="ECO:0000256" key="8">
    <source>
        <dbReference type="RuleBase" id="RU000620"/>
    </source>
</evidence>
<comment type="caution">
    <text evidence="10">The sequence shown here is derived from an EMBL/GenBank/DDBJ whole genome shotgun (WGS) entry which is preliminary data.</text>
</comment>
<evidence type="ECO:0000256" key="6">
    <source>
        <dbReference type="ARBA" id="ARBA00023004"/>
    </source>
</evidence>
<sequence length="147" mass="15867">MSRSLTKPLPRGCLDLHQRKVYERGARLRPAIGKPSVAKEKAMSHVNTSRRGFLVKAAMLSAVPFIAPALVGQARAQELKPLPLDNPQAKALAYALDYKTVQHPAFKPDSNCANCQFFTAATGACTLFPGFSVPAEAWCSAWAKKAG</sequence>
<dbReference type="GO" id="GO:0046872">
    <property type="term" value="F:metal ion binding"/>
    <property type="evidence" value="ECO:0007669"/>
    <property type="project" value="UniProtKB-KW"/>
</dbReference>
<keyword evidence="2 8" id="KW-0813">Transport</keyword>
<dbReference type="PROSITE" id="PS51373">
    <property type="entry name" value="HIPIP"/>
    <property type="match status" value="1"/>
</dbReference>
<dbReference type="SUPFAM" id="SSF57652">
    <property type="entry name" value="HIPIP (high potential iron protein)"/>
    <property type="match status" value="1"/>
</dbReference>
<proteinExistence type="inferred from homology"/>
<dbReference type="InterPro" id="IPR006311">
    <property type="entry name" value="TAT_signal"/>
</dbReference>
<reference evidence="10 11" key="1">
    <citation type="submission" date="2018-03" db="EMBL/GenBank/DDBJ databases">
        <title>Arenimonas caeni sp. nov., isolated from activated sludge.</title>
        <authorList>
            <person name="Liu H."/>
        </authorList>
    </citation>
    <scope>NUCLEOTIDE SEQUENCE [LARGE SCALE GENOMIC DNA]</scope>
    <source>
        <strain evidence="11">z29</strain>
    </source>
</reference>
<keyword evidence="11" id="KW-1185">Reference proteome</keyword>
<comment type="subunit">
    <text evidence="8">Homodimer.</text>
</comment>
<comment type="similarity">
    <text evidence="8">Belongs to the high-potential iron-sulfur protein (HiPIP) family.</text>
</comment>
<dbReference type="GO" id="GO:0019646">
    <property type="term" value="P:aerobic electron transport chain"/>
    <property type="evidence" value="ECO:0007669"/>
    <property type="project" value="InterPro"/>
</dbReference>
<keyword evidence="5 8" id="KW-0249">Electron transport</keyword>
<dbReference type="Gene3D" id="4.10.490.10">
    <property type="entry name" value="High potential iron-sulphur protein"/>
    <property type="match status" value="1"/>
</dbReference>
<accession>A0A2P6M612</accession>
<gene>
    <name evidence="10" type="ORF">C6N40_12610</name>
</gene>
<evidence type="ECO:0000256" key="1">
    <source>
        <dbReference type="ARBA" id="ARBA00002137"/>
    </source>
</evidence>
<evidence type="ECO:0000256" key="2">
    <source>
        <dbReference type="ARBA" id="ARBA00022448"/>
    </source>
</evidence>
<dbReference type="InterPro" id="IPR000170">
    <property type="entry name" value="High_potential_FeS_prot"/>
</dbReference>
<dbReference type="OrthoDB" id="5298540at2"/>